<sequence length="63" mass="6904">MAASKAKMKRVMKRAGKLRKEGKSASAAMKTAWKEENGGSTSKSKTKSGKSQEKPRKKIFGIF</sequence>
<keyword evidence="3" id="KW-1185">Reference proteome</keyword>
<feature type="compositionally biased region" description="Basic residues" evidence="1">
    <location>
        <begin position="1"/>
        <end position="17"/>
    </location>
</feature>
<feature type="region of interest" description="Disordered" evidence="1">
    <location>
        <begin position="1"/>
        <end position="63"/>
    </location>
</feature>
<evidence type="ECO:0000313" key="3">
    <source>
        <dbReference type="Proteomes" id="UP000609064"/>
    </source>
</evidence>
<name>A0A916YNE8_9BACT</name>
<dbReference type="Proteomes" id="UP000609064">
    <property type="component" value="Unassembled WGS sequence"/>
</dbReference>
<comment type="caution">
    <text evidence="2">The sequence shown here is derived from an EMBL/GenBank/DDBJ whole genome shotgun (WGS) entry which is preliminary data.</text>
</comment>
<evidence type="ECO:0000256" key="1">
    <source>
        <dbReference type="SAM" id="MobiDB-lite"/>
    </source>
</evidence>
<gene>
    <name evidence="2" type="ORF">GCM10011514_16710</name>
</gene>
<reference evidence="2" key="2">
    <citation type="submission" date="2020-09" db="EMBL/GenBank/DDBJ databases">
        <authorList>
            <person name="Sun Q."/>
            <person name="Zhou Y."/>
        </authorList>
    </citation>
    <scope>NUCLEOTIDE SEQUENCE</scope>
    <source>
        <strain evidence="2">CGMCC 1.15958</strain>
    </source>
</reference>
<organism evidence="2 3">
    <name type="scientific">Emticicia aquatilis</name>
    <dbReference type="NCBI Taxonomy" id="1537369"/>
    <lineage>
        <taxon>Bacteria</taxon>
        <taxon>Pseudomonadati</taxon>
        <taxon>Bacteroidota</taxon>
        <taxon>Cytophagia</taxon>
        <taxon>Cytophagales</taxon>
        <taxon>Leadbetterellaceae</taxon>
        <taxon>Emticicia</taxon>
    </lineage>
</organism>
<accession>A0A916YNE8</accession>
<evidence type="ECO:0000313" key="2">
    <source>
        <dbReference type="EMBL" id="GGD53262.1"/>
    </source>
</evidence>
<dbReference type="EMBL" id="BMKK01000003">
    <property type="protein sequence ID" value="GGD53262.1"/>
    <property type="molecule type" value="Genomic_DNA"/>
</dbReference>
<reference evidence="2" key="1">
    <citation type="journal article" date="2014" name="Int. J. Syst. Evol. Microbiol.">
        <title>Complete genome sequence of Corynebacterium casei LMG S-19264T (=DSM 44701T), isolated from a smear-ripened cheese.</title>
        <authorList>
            <consortium name="US DOE Joint Genome Institute (JGI-PGF)"/>
            <person name="Walter F."/>
            <person name="Albersmeier A."/>
            <person name="Kalinowski J."/>
            <person name="Ruckert C."/>
        </authorList>
    </citation>
    <scope>NUCLEOTIDE SEQUENCE</scope>
    <source>
        <strain evidence="2">CGMCC 1.15958</strain>
    </source>
</reference>
<dbReference type="RefSeq" id="WP_188765607.1">
    <property type="nucleotide sequence ID" value="NZ_BMKK01000003.1"/>
</dbReference>
<dbReference type="AlphaFoldDB" id="A0A916YNE8"/>
<protein>
    <submittedName>
        <fullName evidence="2">Uncharacterized protein</fullName>
    </submittedName>
</protein>
<proteinExistence type="predicted"/>